<dbReference type="InterPro" id="IPR041436">
    <property type="entry name" value="RNAse_A_bac"/>
</dbReference>
<evidence type="ECO:0000313" key="2">
    <source>
        <dbReference type="EMBL" id="MFC6378762.1"/>
    </source>
</evidence>
<dbReference type="Proteomes" id="UP001596230">
    <property type="component" value="Unassembled WGS sequence"/>
</dbReference>
<evidence type="ECO:0000313" key="3">
    <source>
        <dbReference type="Proteomes" id="UP001596230"/>
    </source>
</evidence>
<accession>A0ABW1W1S6</accession>
<comment type="caution">
    <text evidence="2">The sequence shown here is derived from an EMBL/GenBank/DDBJ whole genome shotgun (WGS) entry which is preliminary data.</text>
</comment>
<name>A0ABW1W1S6_9GAMM</name>
<evidence type="ECO:0000259" key="1">
    <source>
        <dbReference type="Pfam" id="PF18431"/>
    </source>
</evidence>
<reference evidence="3" key="1">
    <citation type="journal article" date="2019" name="Int. J. Syst. Evol. Microbiol.">
        <title>The Global Catalogue of Microorganisms (GCM) 10K type strain sequencing project: providing services to taxonomists for standard genome sequencing and annotation.</title>
        <authorList>
            <consortium name="The Broad Institute Genomics Platform"/>
            <consortium name="The Broad Institute Genome Sequencing Center for Infectious Disease"/>
            <person name="Wu L."/>
            <person name="Ma J."/>
        </authorList>
    </citation>
    <scope>NUCLEOTIDE SEQUENCE [LARGE SCALE GENOMIC DNA]</scope>
    <source>
        <strain evidence="3">CGMCC 1.18518</strain>
    </source>
</reference>
<proteinExistence type="predicted"/>
<feature type="domain" description="Bacterial CdiA-CT RNAse A" evidence="1">
    <location>
        <begin position="47"/>
        <end position="102"/>
    </location>
</feature>
<keyword evidence="3" id="KW-1185">Reference proteome</keyword>
<protein>
    <submittedName>
        <fullName evidence="2">RNase A-like domain-containing protein</fullName>
    </submittedName>
</protein>
<dbReference type="EMBL" id="JBHSUB010000014">
    <property type="protein sequence ID" value="MFC6378762.1"/>
    <property type="molecule type" value="Genomic_DNA"/>
</dbReference>
<organism evidence="2 3">
    <name type="scientific">Tatumella terrea</name>
    <dbReference type="NCBI Taxonomy" id="419007"/>
    <lineage>
        <taxon>Bacteria</taxon>
        <taxon>Pseudomonadati</taxon>
        <taxon>Pseudomonadota</taxon>
        <taxon>Gammaproteobacteria</taxon>
        <taxon>Enterobacterales</taxon>
        <taxon>Erwiniaceae</taxon>
        <taxon>Tatumella</taxon>
    </lineage>
</organism>
<dbReference type="RefSeq" id="WP_385951368.1">
    <property type="nucleotide sequence ID" value="NZ_JBHSUB010000014.1"/>
</dbReference>
<sequence>MKIGLTVDIAVPLGFALGIGASRVAAVRAGRIKLSEHESMTGFKPGGHTLSTHVGKSDAELLARFEANKRLQYSTTFTNVRIAEKAISRALFANRRVIKSVSGGGG</sequence>
<gene>
    <name evidence="2" type="ORF">ACFP9W_11870</name>
</gene>
<dbReference type="Pfam" id="PF18431">
    <property type="entry name" value="RNAse_A_bac"/>
    <property type="match status" value="1"/>
</dbReference>